<name>A0AAE1B6K1_9GAST</name>
<evidence type="ECO:0000313" key="2">
    <source>
        <dbReference type="Proteomes" id="UP001283361"/>
    </source>
</evidence>
<protein>
    <submittedName>
        <fullName evidence="1">Uncharacterized protein</fullName>
    </submittedName>
</protein>
<sequence>MGRVKGRFMGREKGRFMGRVKGRFMGREKGRFMGRVTLVQWYFIVLIFVSQDRQAGAVYVSRITKGSHIAVKWEQILSAQGNQMALNKGSQLNSDCNPSSGVTIQSRFETVGMYITRIDHRTL</sequence>
<dbReference type="EMBL" id="JAWDGP010000445">
    <property type="protein sequence ID" value="KAK3800558.1"/>
    <property type="molecule type" value="Genomic_DNA"/>
</dbReference>
<keyword evidence="2" id="KW-1185">Reference proteome</keyword>
<dbReference type="Proteomes" id="UP001283361">
    <property type="component" value="Unassembled WGS sequence"/>
</dbReference>
<dbReference type="AlphaFoldDB" id="A0AAE1B6K1"/>
<comment type="caution">
    <text evidence="1">The sequence shown here is derived from an EMBL/GenBank/DDBJ whole genome shotgun (WGS) entry which is preliminary data.</text>
</comment>
<organism evidence="1 2">
    <name type="scientific">Elysia crispata</name>
    <name type="common">lettuce slug</name>
    <dbReference type="NCBI Taxonomy" id="231223"/>
    <lineage>
        <taxon>Eukaryota</taxon>
        <taxon>Metazoa</taxon>
        <taxon>Spiralia</taxon>
        <taxon>Lophotrochozoa</taxon>
        <taxon>Mollusca</taxon>
        <taxon>Gastropoda</taxon>
        <taxon>Heterobranchia</taxon>
        <taxon>Euthyneura</taxon>
        <taxon>Panpulmonata</taxon>
        <taxon>Sacoglossa</taxon>
        <taxon>Placobranchoidea</taxon>
        <taxon>Plakobranchidae</taxon>
        <taxon>Elysia</taxon>
    </lineage>
</organism>
<proteinExistence type="predicted"/>
<gene>
    <name evidence="1" type="ORF">RRG08_013399</name>
</gene>
<reference evidence="1" key="1">
    <citation type="journal article" date="2023" name="G3 (Bethesda)">
        <title>A reference genome for the long-term kleptoplast-retaining sea slug Elysia crispata morphotype clarki.</title>
        <authorList>
            <person name="Eastman K.E."/>
            <person name="Pendleton A.L."/>
            <person name="Shaikh M.A."/>
            <person name="Suttiyut T."/>
            <person name="Ogas R."/>
            <person name="Tomko P."/>
            <person name="Gavelis G."/>
            <person name="Widhalm J.R."/>
            <person name="Wisecaver J.H."/>
        </authorList>
    </citation>
    <scope>NUCLEOTIDE SEQUENCE</scope>
    <source>
        <strain evidence="1">ECLA1</strain>
    </source>
</reference>
<accession>A0AAE1B6K1</accession>
<evidence type="ECO:0000313" key="1">
    <source>
        <dbReference type="EMBL" id="KAK3800558.1"/>
    </source>
</evidence>